<keyword evidence="1" id="KW-0812">Transmembrane</keyword>
<dbReference type="OrthoDB" id="704603at2"/>
<gene>
    <name evidence="2" type="ORF">EGI11_11650</name>
</gene>
<reference evidence="3" key="2">
    <citation type="submission" date="2018-11" db="EMBL/GenBank/DDBJ databases">
        <title>Proposal to divide the Flavobacteriaceae and reorganize its genera based on Amino Acid Identity values calculated from whole genome sequences.</title>
        <authorList>
            <person name="Nicholson A.C."/>
            <person name="Gulvik C.A."/>
            <person name="Whitney A.M."/>
            <person name="Humrighouse B.W."/>
            <person name="Bell M."/>
            <person name="Holmens B."/>
            <person name="Steigerwalt A."/>
            <person name="Villarma A."/>
            <person name="Sheth M."/>
            <person name="Batra D."/>
            <person name="Pryor J."/>
            <person name="Bernardet J.-F."/>
            <person name="Hugo C."/>
            <person name="Kampfer P."/>
            <person name="Newman J."/>
            <person name="Mcquiston J.R."/>
        </authorList>
    </citation>
    <scope>NUCLEOTIDE SEQUENCE [LARGE SCALE GENOMIC DNA]</scope>
    <source>
        <strain evidence="3">H3056</strain>
    </source>
</reference>
<sequence>MKTDKSQDKYTEITKEIREEKMNWSFEEFLEKAKEEEKVIPLKNAKKAGYFPKNFWMAASIIFLLSIGIFFKFGNSNSVEDQDILVKNEILKNKDQFQQESNFAVNAVNDSIDLKKDSIISDSSRTVEQTPEVDIMEKILPRRGRIRKDVRPRFAAVSSEMSDHKKNTEKPEYKANYVIINGQKIENEQEAIDLTKYSFRILSENVSKTVAQTDVITAINEEY</sequence>
<keyword evidence="1" id="KW-0472">Membrane</keyword>
<evidence type="ECO:0000313" key="2">
    <source>
        <dbReference type="EMBL" id="ROI08283.1"/>
    </source>
</evidence>
<dbReference type="AlphaFoldDB" id="A0A3N0WTJ1"/>
<protein>
    <submittedName>
        <fullName evidence="2">Uncharacterized protein</fullName>
    </submittedName>
</protein>
<accession>A0A3N0WTJ1</accession>
<evidence type="ECO:0000313" key="3">
    <source>
        <dbReference type="Proteomes" id="UP000270224"/>
    </source>
</evidence>
<organism evidence="2 3">
    <name type="scientific">Kaistella daneshvariae</name>
    <dbReference type="NCBI Taxonomy" id="2487074"/>
    <lineage>
        <taxon>Bacteria</taxon>
        <taxon>Pseudomonadati</taxon>
        <taxon>Bacteroidota</taxon>
        <taxon>Flavobacteriia</taxon>
        <taxon>Flavobacteriales</taxon>
        <taxon>Weeksellaceae</taxon>
        <taxon>Chryseobacterium group</taxon>
        <taxon>Kaistella</taxon>
    </lineage>
</organism>
<dbReference type="Proteomes" id="UP000270224">
    <property type="component" value="Unassembled WGS sequence"/>
</dbReference>
<feature type="transmembrane region" description="Helical" evidence="1">
    <location>
        <begin position="55"/>
        <end position="74"/>
    </location>
</feature>
<dbReference type="RefSeq" id="WP_123266580.1">
    <property type="nucleotide sequence ID" value="NZ_RJUG01000004.1"/>
</dbReference>
<name>A0A3N0WTJ1_9FLAO</name>
<keyword evidence="1" id="KW-1133">Transmembrane helix</keyword>
<comment type="caution">
    <text evidence="2">The sequence shown here is derived from an EMBL/GenBank/DDBJ whole genome shotgun (WGS) entry which is preliminary data.</text>
</comment>
<evidence type="ECO:0000256" key="1">
    <source>
        <dbReference type="SAM" id="Phobius"/>
    </source>
</evidence>
<dbReference type="EMBL" id="RJUG01000004">
    <property type="protein sequence ID" value="ROI08283.1"/>
    <property type="molecule type" value="Genomic_DNA"/>
</dbReference>
<proteinExistence type="predicted"/>
<reference evidence="3" key="1">
    <citation type="submission" date="2018-11" db="EMBL/GenBank/DDBJ databases">
        <title>Proposal to divide the Flavobacteriaceae and reorganize its genera based on Amino Acid Identity values calculated from whole genome sequences.</title>
        <authorList>
            <person name="Nicholson A.C."/>
            <person name="Gulvik C.A."/>
            <person name="Whitney A.M."/>
            <person name="Humrighouse B.W."/>
            <person name="Bell M."/>
            <person name="Holmes B."/>
            <person name="Steigerwalt A."/>
            <person name="Villarma A."/>
            <person name="Sheth M."/>
            <person name="Batra D."/>
            <person name="Pryor J."/>
            <person name="Bernardet J.-F."/>
            <person name="Hugo C."/>
            <person name="Kampfer P."/>
            <person name="Newman J."/>
            <person name="Mcquiston J.R."/>
        </authorList>
    </citation>
    <scope>NUCLEOTIDE SEQUENCE [LARGE SCALE GENOMIC DNA]</scope>
    <source>
        <strain evidence="3">H3056</strain>
    </source>
</reference>